<comment type="caution">
    <text evidence="1">The sequence shown here is derived from an EMBL/GenBank/DDBJ whole genome shotgun (WGS) entry which is preliminary data.</text>
</comment>
<dbReference type="OrthoDB" id="2142187at2759"/>
<sequence>MDAGAVAKDISNALKNTDFTEKEKSKILAYFTMNFELATYTSSFLRSLTTQEEQSDYLKSNLSKENIKKILDPYIIDPENSLCESITLFDGVPNEVSDISTYLKFVNREEEVKQLMKNMEYIYNTVNDVNQYSEPLKMVVCSTAVGTAGKGKTTFARRAYDNPVIYSDIVRSEVVKEINYYMLRNLLGNNITLEDILNVIMHYTDANKKPLFIINIDETNALFDNNDDIVWLKGVLRAIARLIEQKYFLFVVLTGTHARNLFKTVKSSGAKFEDISLPLLKPRHAEEVIIELANRKMGVIGSAAAFKTTTYESKFHRNGLRYFLEYCQHKPEYCQELLKRTKKHISRKYNHYFKHFAETNNLGLIPSLVAYTLFGWPVERTDEIDVNMKRKVEQINETNWNQFIQSHSNHSPQECIAYHNSQGASFADSLLLTDPPILIQDKQQIVSRKKIIDGKLPNMLGKGLVEKEHNKCKNIGKHIFVFVTDSKKRMDEIYRENVIVITEEEKKGVFGDLLALRALHCIERT</sequence>
<dbReference type="InterPro" id="IPR027417">
    <property type="entry name" value="P-loop_NTPase"/>
</dbReference>
<accession>A0A9N9EAC5</accession>
<dbReference type="AlphaFoldDB" id="A0A9N9EAC5"/>
<dbReference type="SUPFAM" id="SSF52540">
    <property type="entry name" value="P-loop containing nucleoside triphosphate hydrolases"/>
    <property type="match status" value="1"/>
</dbReference>
<evidence type="ECO:0000313" key="1">
    <source>
        <dbReference type="EMBL" id="CAG8666920.1"/>
    </source>
</evidence>
<evidence type="ECO:0000313" key="2">
    <source>
        <dbReference type="Proteomes" id="UP000789396"/>
    </source>
</evidence>
<gene>
    <name evidence="1" type="ORF">RFULGI_LOCUS9072</name>
</gene>
<keyword evidence="2" id="KW-1185">Reference proteome</keyword>
<dbReference type="Proteomes" id="UP000789396">
    <property type="component" value="Unassembled WGS sequence"/>
</dbReference>
<name>A0A9N9EAC5_9GLOM</name>
<organism evidence="1 2">
    <name type="scientific">Racocetra fulgida</name>
    <dbReference type="NCBI Taxonomy" id="60492"/>
    <lineage>
        <taxon>Eukaryota</taxon>
        <taxon>Fungi</taxon>
        <taxon>Fungi incertae sedis</taxon>
        <taxon>Mucoromycota</taxon>
        <taxon>Glomeromycotina</taxon>
        <taxon>Glomeromycetes</taxon>
        <taxon>Diversisporales</taxon>
        <taxon>Gigasporaceae</taxon>
        <taxon>Racocetra</taxon>
    </lineage>
</organism>
<protein>
    <submittedName>
        <fullName evidence="1">18610_t:CDS:1</fullName>
    </submittedName>
</protein>
<proteinExistence type="predicted"/>
<dbReference type="EMBL" id="CAJVPZ010015531">
    <property type="protein sequence ID" value="CAG8666920.1"/>
    <property type="molecule type" value="Genomic_DNA"/>
</dbReference>
<reference evidence="1" key="1">
    <citation type="submission" date="2021-06" db="EMBL/GenBank/DDBJ databases">
        <authorList>
            <person name="Kallberg Y."/>
            <person name="Tangrot J."/>
            <person name="Rosling A."/>
        </authorList>
    </citation>
    <scope>NUCLEOTIDE SEQUENCE</scope>
    <source>
        <strain evidence="1">IN212</strain>
    </source>
</reference>